<evidence type="ECO:0000313" key="1">
    <source>
        <dbReference type="EMBL" id="NMQ05265.1"/>
    </source>
</evidence>
<dbReference type="EMBL" id="SPMX01000018">
    <property type="protein sequence ID" value="NMQ05265.1"/>
    <property type="molecule type" value="Genomic_DNA"/>
</dbReference>
<organism evidence="1 2">
    <name type="scientific">Candidatus Accumulibacter contiguus</name>
    <dbReference type="NCBI Taxonomy" id="2954381"/>
    <lineage>
        <taxon>Bacteria</taxon>
        <taxon>Pseudomonadati</taxon>
        <taxon>Pseudomonadota</taxon>
        <taxon>Betaproteobacteria</taxon>
        <taxon>Candidatus Accumulibacter</taxon>
    </lineage>
</organism>
<name>A0ABX1T9M4_9PROT</name>
<comment type="caution">
    <text evidence="1">The sequence shown here is derived from an EMBL/GenBank/DDBJ whole genome shotgun (WGS) entry which is preliminary data.</text>
</comment>
<dbReference type="RefSeq" id="WP_169070030.1">
    <property type="nucleotide sequence ID" value="NZ_SPMX01000018.1"/>
</dbReference>
<protein>
    <submittedName>
        <fullName evidence="1">Uncharacterized protein</fullName>
    </submittedName>
</protein>
<proteinExistence type="predicted"/>
<evidence type="ECO:0000313" key="2">
    <source>
        <dbReference type="Proteomes" id="UP000886469"/>
    </source>
</evidence>
<sequence>MSSWLRLTPEDCEAVRSLLPETALALIETIGAQAACTLLNERPGVTFVVPRHADANPAGARRWAELAELIGEPEMVALAARFGGEALSVPVCKAARDELRDRRMRALFDRLTQVEKFSGRQAVYEVGLVFAPITSRAVELICNRGDRSERPRQSSLFFGGEGMNHPPATPIPVEPAPDLFLTLYAAALLPIDVVCAAIDGAHEAQGRHLPQPGAWPLAERPERD</sequence>
<accession>A0ABX1T9M4</accession>
<keyword evidence="2" id="KW-1185">Reference proteome</keyword>
<reference evidence="1" key="1">
    <citation type="submission" date="2019-03" db="EMBL/GenBank/DDBJ databases">
        <title>Metabolic reconstructions from genomes of highly enriched 'Candidatus Accumulibacter' and 'Candidatus Competibacter' bioreactor populations.</title>
        <authorList>
            <person name="Annavajhala M.K."/>
            <person name="Welles L."/>
            <person name="Abbas B."/>
            <person name="Sorokin D."/>
            <person name="Park H."/>
            <person name="Van Loosdrecht M."/>
            <person name="Chandran K."/>
        </authorList>
    </citation>
    <scope>NUCLEOTIDE SEQUENCE</scope>
    <source>
        <strain evidence="1">SBR_L</strain>
    </source>
</reference>
<gene>
    <name evidence="1" type="ORF">E4Q08_08275</name>
</gene>
<dbReference type="Proteomes" id="UP000886469">
    <property type="component" value="Unassembled WGS sequence"/>
</dbReference>